<sequence>MSGSSTGAGPADNKADLNYMRLLMEAQHTSILQAQQDRAALAERMSRFEEASAQRIAWLEEAILLLSTKREDPPEQSSTTATPLPLGRVDLQRFRTSDGLAYDGPFHGVEPFLKWMNAVQLFFASKGILHNTNKIRIVGSLIRKVNVLSFYSNRVEALLSLSWAQFKSEIFDFALPSLWRTTLRDQLRDFWMRDAESFSAFSTRACTIQTLVNFDGDPNVVDGKCLPLISDLELAERVLHGLPSELKALVKNHQVLFKRPFKYIEFESRTQVFFERLPKKSSTSRFLIGSSTASSLPTTGCPSRDETIWRVHSFLDFQGKCHHCKKRCRSLAGSCPSSLNRMFVEVPSSFATPPKPSNYKPPKALPPSSSGAGRPTQSPAGCAPSKVLVSAVEDDSTFLDLDAASVAAFAAIDEQLGLACEEEYVAPSLPDRIVILFNCGDLNLRGLVDIGSEINLIAEHAVNRARLVRQPLSRPTTVHLALDETSATPFLLHDFFCTTLSHSPSSSSFPDVSLRVSPIKGRYDMILGVPFLAHFNLSVSVLSCCLTFEDSPCCMFGFRCPIAMNPPVVSTCSVAVLGPHEDVSRRILKDYEDLFPVDIPAMLDDAELEGLFTDGTFPDKLQNADSWVRHIIILTDPNAVINKCQYSYPQKHLTSWCTLLDQHVNAGQLRCLSSQYTTCVNPISLVLSQR</sequence>
<protein>
    <submittedName>
        <fullName evidence="2">Uncharacterized protein</fullName>
    </submittedName>
</protein>
<dbReference type="Gene3D" id="2.40.70.10">
    <property type="entry name" value="Acid Proteases"/>
    <property type="match status" value="1"/>
</dbReference>
<dbReference type="Proteomes" id="UP000235388">
    <property type="component" value="Unassembled WGS sequence"/>
</dbReference>
<evidence type="ECO:0000313" key="3">
    <source>
        <dbReference type="Proteomes" id="UP000235388"/>
    </source>
</evidence>
<evidence type="ECO:0000313" key="2">
    <source>
        <dbReference type="EMBL" id="PLW53061.1"/>
    </source>
</evidence>
<dbReference type="EMBL" id="PGCJ01000069">
    <property type="protein sequence ID" value="PLW53061.1"/>
    <property type="molecule type" value="Genomic_DNA"/>
</dbReference>
<dbReference type="InterPro" id="IPR021109">
    <property type="entry name" value="Peptidase_aspartic_dom_sf"/>
</dbReference>
<keyword evidence="3" id="KW-1185">Reference proteome</keyword>
<evidence type="ECO:0000256" key="1">
    <source>
        <dbReference type="SAM" id="MobiDB-lite"/>
    </source>
</evidence>
<dbReference type="STRING" id="200324.A0A2N5VSV7"/>
<accession>A0A2N5VSV7</accession>
<gene>
    <name evidence="2" type="ORF">PCANC_10748</name>
</gene>
<dbReference type="OrthoDB" id="2507309at2759"/>
<name>A0A2N5VSV7_9BASI</name>
<dbReference type="CDD" id="cd00303">
    <property type="entry name" value="retropepsin_like"/>
    <property type="match status" value="1"/>
</dbReference>
<organism evidence="2 3">
    <name type="scientific">Puccinia coronata f. sp. avenae</name>
    <dbReference type="NCBI Taxonomy" id="200324"/>
    <lineage>
        <taxon>Eukaryota</taxon>
        <taxon>Fungi</taxon>
        <taxon>Dikarya</taxon>
        <taxon>Basidiomycota</taxon>
        <taxon>Pucciniomycotina</taxon>
        <taxon>Pucciniomycetes</taxon>
        <taxon>Pucciniales</taxon>
        <taxon>Pucciniaceae</taxon>
        <taxon>Puccinia</taxon>
    </lineage>
</organism>
<proteinExistence type="predicted"/>
<feature type="region of interest" description="Disordered" evidence="1">
    <location>
        <begin position="354"/>
        <end position="381"/>
    </location>
</feature>
<dbReference type="AlphaFoldDB" id="A0A2N5VSV7"/>
<reference evidence="2 3" key="1">
    <citation type="submission" date="2017-11" db="EMBL/GenBank/DDBJ databases">
        <title>De novo assembly and phasing of dikaryotic genomes from two isolates of Puccinia coronata f. sp. avenae, the causal agent of oat crown rust.</title>
        <authorList>
            <person name="Miller M.E."/>
            <person name="Zhang Y."/>
            <person name="Omidvar V."/>
            <person name="Sperschneider J."/>
            <person name="Schwessinger B."/>
            <person name="Raley C."/>
            <person name="Palmer J.M."/>
            <person name="Garnica D."/>
            <person name="Upadhyaya N."/>
            <person name="Rathjen J."/>
            <person name="Taylor J.M."/>
            <person name="Park R.F."/>
            <person name="Dodds P.N."/>
            <person name="Hirsch C.D."/>
            <person name="Kianian S.F."/>
            <person name="Figueroa M."/>
        </authorList>
    </citation>
    <scope>NUCLEOTIDE SEQUENCE [LARGE SCALE GENOMIC DNA]</scope>
    <source>
        <strain evidence="2">12NC29</strain>
    </source>
</reference>
<feature type="compositionally biased region" description="Polar residues" evidence="1">
    <location>
        <begin position="367"/>
        <end position="379"/>
    </location>
</feature>
<comment type="caution">
    <text evidence="2">The sequence shown here is derived from an EMBL/GenBank/DDBJ whole genome shotgun (WGS) entry which is preliminary data.</text>
</comment>